<feature type="compositionally biased region" description="Low complexity" evidence="1">
    <location>
        <begin position="363"/>
        <end position="379"/>
    </location>
</feature>
<gene>
    <name evidence="2" type="ORF">EJ06DRAFT_546098</name>
</gene>
<evidence type="ECO:0000313" key="2">
    <source>
        <dbReference type="EMBL" id="KAF2404092.1"/>
    </source>
</evidence>
<evidence type="ECO:0000313" key="3">
    <source>
        <dbReference type="Proteomes" id="UP000799640"/>
    </source>
</evidence>
<evidence type="ECO:0000256" key="1">
    <source>
        <dbReference type="SAM" id="MobiDB-lite"/>
    </source>
</evidence>
<feature type="compositionally biased region" description="Low complexity" evidence="1">
    <location>
        <begin position="215"/>
        <end position="224"/>
    </location>
</feature>
<dbReference type="Proteomes" id="UP000799640">
    <property type="component" value="Unassembled WGS sequence"/>
</dbReference>
<reference evidence="2" key="1">
    <citation type="journal article" date="2020" name="Stud. Mycol.">
        <title>101 Dothideomycetes genomes: a test case for predicting lifestyles and emergence of pathogens.</title>
        <authorList>
            <person name="Haridas S."/>
            <person name="Albert R."/>
            <person name="Binder M."/>
            <person name="Bloem J."/>
            <person name="Labutti K."/>
            <person name="Salamov A."/>
            <person name="Andreopoulos B."/>
            <person name="Baker S."/>
            <person name="Barry K."/>
            <person name="Bills G."/>
            <person name="Bluhm B."/>
            <person name="Cannon C."/>
            <person name="Castanera R."/>
            <person name="Culley D."/>
            <person name="Daum C."/>
            <person name="Ezra D."/>
            <person name="Gonzalez J."/>
            <person name="Henrissat B."/>
            <person name="Kuo A."/>
            <person name="Liang C."/>
            <person name="Lipzen A."/>
            <person name="Lutzoni F."/>
            <person name="Magnuson J."/>
            <person name="Mondo S."/>
            <person name="Nolan M."/>
            <person name="Ohm R."/>
            <person name="Pangilinan J."/>
            <person name="Park H.-J."/>
            <person name="Ramirez L."/>
            <person name="Alfaro M."/>
            <person name="Sun H."/>
            <person name="Tritt A."/>
            <person name="Yoshinaga Y."/>
            <person name="Zwiers L.-H."/>
            <person name="Turgeon B."/>
            <person name="Goodwin S."/>
            <person name="Spatafora J."/>
            <person name="Crous P."/>
            <person name="Grigoriev I."/>
        </authorList>
    </citation>
    <scope>NUCLEOTIDE SEQUENCE</scope>
    <source>
        <strain evidence="2">CBS 262.69</strain>
    </source>
</reference>
<feature type="compositionally biased region" description="Polar residues" evidence="1">
    <location>
        <begin position="451"/>
        <end position="470"/>
    </location>
</feature>
<feature type="compositionally biased region" description="Basic residues" evidence="1">
    <location>
        <begin position="391"/>
        <end position="401"/>
    </location>
</feature>
<proteinExistence type="predicted"/>
<feature type="compositionally biased region" description="Polar residues" evidence="1">
    <location>
        <begin position="412"/>
        <end position="425"/>
    </location>
</feature>
<keyword evidence="3" id="KW-1185">Reference proteome</keyword>
<feature type="region of interest" description="Disordered" evidence="1">
    <location>
        <begin position="363"/>
        <end position="470"/>
    </location>
</feature>
<accession>A0A6G1I751</accession>
<dbReference type="EMBL" id="ML996688">
    <property type="protein sequence ID" value="KAF2404092.1"/>
    <property type="molecule type" value="Genomic_DNA"/>
</dbReference>
<sequence length="1059" mass="116026">MVEVFVNPQAPIVLSRYGEAFLDQHGRLRDGFDPAAQLHPSSGEDARLSTFSSSRLPHSTISIRRSQECLTSPSRPARKFHDSIRGTGIPISSKTHVRFNIDSSPSSPGKDWSGTFPRSFLPVPTGARLKDQKSSVLTPSRGKVALLFEKGRSPTPVLKPIAGNVFAGTNLSTEPLPAPAEAPSASMTHSSLQLVTAKLTELSKGTGRGTGLVIPNSSTSTRRPAPTPVPTPAPEMISYSGALGTVAPASTPEEISVPSRTSTPKARQDSSRTPTPRPRQNSSRTPTPKPRQASNVAQGASWAKVAQENIPRDITDSARKVIFEDEKGRVGVLLPRLPNPHGRSVSAGEVRTTATRMAVCKAAPTESLSSSPTASSASAQEVPSMEDMSRVGRKNKTRASKKAAANEARVSSPLSQAVSTPSVGSAATDLPRTPTPCPGNSASGGVAPVASNPNTRGHQEPSMDTISGNSSQAPAPFTFNPAAASFEPVGRPFADRLDKELAHDISVHGGVPTPLVFKGTDRSALSKSWINPVDSDTNLLEDFRDVNLDPAYHCARTDGIPVELHPPGGYPRPIPVKDSHVGEIDTYGIGNARRWVYTSTAGQFATKKDGTIVDLPDQALKTNPYEPDRPACELPSRLSGRPSIGRVNSGLSYPPVIGFNNSLASKYGGQVWPNCNSEEWEELMVLMTQLSHQYQRHQILARGDRAEIPFGFRARSDFNQPGKHACSMRGGDGSVEPRKVYPMECNNMMLRPRVRDHRGRIEPLFPPGHTSQRINNDFGKQPVELYGGHEGIPREEDWLFKRRYICLACGSEEHGMCDCLIARDLCPTMFCLHCKQSNHWIGFCTLPPQFFPDRDQRTTMDFYIRTAHFRTLLFRANDFYGALPDIDPRKIFKVQEPASMAEPFHALSCVPCPNCTPEYHRHETEHLLDQLIKYVASDPGVDMTSDWRYNKRELWGVDRRSCPLFWKWYHLDQPTRCWLLFNPRSSIAVDALVRVYLNAQGWAVTLYGWPLNFLHKNAGVTLPYYDGHTPQGPGKMPTISLQGDPSIVQAVMDSLSHIV</sequence>
<name>A0A6G1I751_9PEZI</name>
<feature type="region of interest" description="Disordered" evidence="1">
    <location>
        <begin position="201"/>
        <end position="308"/>
    </location>
</feature>
<organism evidence="2 3">
    <name type="scientific">Trichodelitschia bisporula</name>
    <dbReference type="NCBI Taxonomy" id="703511"/>
    <lineage>
        <taxon>Eukaryota</taxon>
        <taxon>Fungi</taxon>
        <taxon>Dikarya</taxon>
        <taxon>Ascomycota</taxon>
        <taxon>Pezizomycotina</taxon>
        <taxon>Dothideomycetes</taxon>
        <taxon>Dothideomycetes incertae sedis</taxon>
        <taxon>Phaeotrichales</taxon>
        <taxon>Phaeotrichaceae</taxon>
        <taxon>Trichodelitschia</taxon>
    </lineage>
</organism>
<dbReference type="AlphaFoldDB" id="A0A6G1I751"/>
<feature type="compositionally biased region" description="Polar residues" evidence="1">
    <location>
        <begin position="258"/>
        <end position="298"/>
    </location>
</feature>
<protein>
    <submittedName>
        <fullName evidence="2">Uncharacterized protein</fullName>
    </submittedName>
</protein>